<evidence type="ECO:0000256" key="5">
    <source>
        <dbReference type="ARBA" id="ARBA00023001"/>
    </source>
</evidence>
<dbReference type="SUPFAM" id="SSF49785">
    <property type="entry name" value="Galactose-binding domain-like"/>
    <property type="match status" value="1"/>
</dbReference>
<dbReference type="InterPro" id="IPR001919">
    <property type="entry name" value="CBD2"/>
</dbReference>
<dbReference type="STRING" id="37658.SAMN05661086_02986"/>
<dbReference type="InterPro" id="IPR013783">
    <property type="entry name" value="Ig-like_fold"/>
</dbReference>
<dbReference type="EMBL" id="FOYZ01000012">
    <property type="protein sequence ID" value="SFR97281.1"/>
    <property type="molecule type" value="Genomic_DNA"/>
</dbReference>
<dbReference type="GO" id="GO:0008810">
    <property type="term" value="F:cellulase activity"/>
    <property type="evidence" value="ECO:0007669"/>
    <property type="project" value="UniProtKB-EC"/>
</dbReference>
<dbReference type="PROSITE" id="PS50022">
    <property type="entry name" value="FA58C_3"/>
    <property type="match status" value="1"/>
</dbReference>
<evidence type="ECO:0000259" key="10">
    <source>
        <dbReference type="PROSITE" id="PS50022"/>
    </source>
</evidence>
<dbReference type="InterPro" id="IPR017853">
    <property type="entry name" value="GH"/>
</dbReference>
<dbReference type="InterPro" id="IPR001547">
    <property type="entry name" value="Glyco_hydro_5"/>
</dbReference>
<dbReference type="InterPro" id="IPR008965">
    <property type="entry name" value="CBM2/CBM3_carb-bd_dom_sf"/>
</dbReference>
<dbReference type="SMART" id="SM00637">
    <property type="entry name" value="CBD_II"/>
    <property type="match status" value="1"/>
</dbReference>
<feature type="domain" description="CBM2" evidence="11">
    <location>
        <begin position="840"/>
        <end position="943"/>
    </location>
</feature>
<evidence type="ECO:0000256" key="1">
    <source>
        <dbReference type="ARBA" id="ARBA00000966"/>
    </source>
</evidence>
<keyword evidence="7" id="KW-0326">Glycosidase</keyword>
<keyword evidence="6" id="KW-0119">Carbohydrate metabolism</keyword>
<evidence type="ECO:0000256" key="8">
    <source>
        <dbReference type="ARBA" id="ARBA00023326"/>
    </source>
</evidence>
<dbReference type="InterPro" id="IPR012291">
    <property type="entry name" value="CBM2_carb-bd_dom_sf"/>
</dbReference>
<reference evidence="12 13" key="1">
    <citation type="submission" date="2016-10" db="EMBL/GenBank/DDBJ databases">
        <authorList>
            <person name="de Groot N.N."/>
        </authorList>
    </citation>
    <scope>NUCLEOTIDE SEQUENCE [LARGE SCALE GENOMIC DNA]</scope>
    <source>
        <strain evidence="12 13">743A</strain>
    </source>
</reference>
<keyword evidence="8" id="KW-0624">Polysaccharide degradation</keyword>
<dbReference type="Pfam" id="PF00150">
    <property type="entry name" value="Cellulase"/>
    <property type="match status" value="1"/>
</dbReference>
<dbReference type="SUPFAM" id="SSF49384">
    <property type="entry name" value="Carbohydrate-binding domain"/>
    <property type="match status" value="1"/>
</dbReference>
<dbReference type="Gene3D" id="3.20.20.80">
    <property type="entry name" value="Glycosidases"/>
    <property type="match status" value="1"/>
</dbReference>
<dbReference type="GO" id="GO:0030247">
    <property type="term" value="F:polysaccharide binding"/>
    <property type="evidence" value="ECO:0007669"/>
    <property type="project" value="UniProtKB-UniRule"/>
</dbReference>
<keyword evidence="13" id="KW-1185">Reference proteome</keyword>
<dbReference type="Gene3D" id="2.60.40.10">
    <property type="entry name" value="Immunoglobulins"/>
    <property type="match status" value="4"/>
</dbReference>
<dbReference type="InterPro" id="IPR008979">
    <property type="entry name" value="Galactose-bd-like_sf"/>
</dbReference>
<proteinExistence type="predicted"/>
<dbReference type="Gene3D" id="2.60.40.290">
    <property type="match status" value="1"/>
</dbReference>
<dbReference type="Gene3D" id="2.60.120.260">
    <property type="entry name" value="Galactose-binding domain-like"/>
    <property type="match status" value="1"/>
</dbReference>
<dbReference type="Pfam" id="PF00754">
    <property type="entry name" value="F5_F8_type_C"/>
    <property type="match status" value="1"/>
</dbReference>
<evidence type="ECO:0000256" key="7">
    <source>
        <dbReference type="ARBA" id="ARBA00023295"/>
    </source>
</evidence>
<evidence type="ECO:0000313" key="12">
    <source>
        <dbReference type="EMBL" id="SFR97281.1"/>
    </source>
</evidence>
<feature type="domain" description="F5/8 type C" evidence="10">
    <location>
        <begin position="338"/>
        <end position="475"/>
    </location>
</feature>
<evidence type="ECO:0000256" key="4">
    <source>
        <dbReference type="ARBA" id="ARBA00022801"/>
    </source>
</evidence>
<sequence>MKKRYFLALIAAMLFFIISPNYTFTADAAADATHPGFRVEGRYLYDNQGEKVILYGVNKMCTWTDKDGDPSFKEISKTGANCVRITWSISDTAKDLDTVITNCRAQHMIPIIEVHDATGEWSKLTSLVDYWVKSDIAEVLIKHQDYLIVNIGNEVGNGNITDTQFTDDYTTAVTRMRAAGINSTLMIDGSTWGQNINILQSCGPALIQADPNHNLLFSVHMWWPYMYGHTAQEVIDELNESVEMNLPLVVGEFGHEWEESEQGKIPYETIMEYCAKLNIGYIAWSWGPGNNPQTFLDMTTDSTFDTLNAYGTEVCLTSDYSIQKLAKRPDSMLTNLPPKMPSEPLPYGNLAEGKMVTGSSVESTGYEAANVTDGDLNTRWASTNTDPNWVCIDLGAKKELSKMIIVWEAAYASQYRIQVSDDGTTWTDAYITYSGKGGTEEISLDASGRYVRMYGTQRYNYSWGYSIFEIGVYGPESELSTSITPTVAAFDKNPSKQTDLIITTVPKDNTLIAIRNSTDVLVNGTDYTVDGTIVTISKEYLSTQPFDETIKLTFDYDNGVDPVLAVAIGDTSPVTAISPTTAEFNKYTAAQKDINVTLSSTEITVADIVNGSYTLVNGVDYTLANSTIKISKTYLATLSTGSVQLTFTFSDGSTAILAIKVIYTVPDAAITPTTESFEKRAQADVNVTMDLNGNSLVSIKNGTYTLVENTDYIVTDTIITIKKEYLATLNTGVQTLVFGFDQGNDATIKITVTETIPNSILDQTTISYNSDEAADVTVSITLNGNTLAAIKNGSYTLVAGTDYIITGNTVTIMKEYLTTLTDATIKLTFLFSEGANQELTLKNTSVVSSTLKLSTQTNAWSSGYTMNVYIENTSDLTVNSWKLTVKKSDFAITNIWCAQVTEVGDYYIITPMSWNQSISAGSSVNFGFQGTGTPVADFTYTLE</sequence>
<feature type="signal peptide" evidence="9">
    <location>
        <begin position="1"/>
        <end position="23"/>
    </location>
</feature>
<feature type="chain" id="PRO_5039551081" description="cellulase" evidence="9">
    <location>
        <begin position="24"/>
        <end position="943"/>
    </location>
</feature>
<evidence type="ECO:0000256" key="2">
    <source>
        <dbReference type="ARBA" id="ARBA00012601"/>
    </source>
</evidence>
<dbReference type="AlphaFoldDB" id="A0A1I6L1G5"/>
<keyword evidence="4" id="KW-0378">Hydrolase</keyword>
<dbReference type="EC" id="3.2.1.4" evidence="2"/>
<dbReference type="PROSITE" id="PS51173">
    <property type="entry name" value="CBM2"/>
    <property type="match status" value="1"/>
</dbReference>
<gene>
    <name evidence="12" type="ORF">SAMN05661086_02986</name>
</gene>
<keyword evidence="5" id="KW-0136">Cellulose degradation</keyword>
<evidence type="ECO:0000256" key="6">
    <source>
        <dbReference type="ARBA" id="ARBA00023277"/>
    </source>
</evidence>
<dbReference type="OrthoDB" id="6636047at2"/>
<dbReference type="InterPro" id="IPR000421">
    <property type="entry name" value="FA58C"/>
</dbReference>
<dbReference type="InterPro" id="IPR014756">
    <property type="entry name" value="Ig_E-set"/>
</dbReference>
<dbReference type="GO" id="GO:0030245">
    <property type="term" value="P:cellulose catabolic process"/>
    <property type="evidence" value="ECO:0007669"/>
    <property type="project" value="UniProtKB-KW"/>
</dbReference>
<evidence type="ECO:0000256" key="3">
    <source>
        <dbReference type="ARBA" id="ARBA00022729"/>
    </source>
</evidence>
<protein>
    <recommendedName>
        <fullName evidence="2">cellulase</fullName>
        <ecNumber evidence="2">3.2.1.4</ecNumber>
    </recommendedName>
</protein>
<dbReference type="InterPro" id="IPR005102">
    <property type="entry name" value="Carbo-bd_X2"/>
</dbReference>
<dbReference type="Pfam" id="PF00553">
    <property type="entry name" value="CBM_2"/>
    <property type="match status" value="1"/>
</dbReference>
<evidence type="ECO:0000256" key="9">
    <source>
        <dbReference type="SAM" id="SignalP"/>
    </source>
</evidence>
<dbReference type="Pfam" id="PF03442">
    <property type="entry name" value="CBM_X2"/>
    <property type="match status" value="4"/>
</dbReference>
<evidence type="ECO:0000313" key="13">
    <source>
        <dbReference type="Proteomes" id="UP000199659"/>
    </source>
</evidence>
<keyword evidence="3 9" id="KW-0732">Signal</keyword>
<dbReference type="SUPFAM" id="SSF81296">
    <property type="entry name" value="E set domains"/>
    <property type="match status" value="4"/>
</dbReference>
<organism evidence="12 13">
    <name type="scientific">Anaeromicropila populeti</name>
    <dbReference type="NCBI Taxonomy" id="37658"/>
    <lineage>
        <taxon>Bacteria</taxon>
        <taxon>Bacillati</taxon>
        <taxon>Bacillota</taxon>
        <taxon>Clostridia</taxon>
        <taxon>Lachnospirales</taxon>
        <taxon>Lachnospiraceae</taxon>
        <taxon>Anaeromicropila</taxon>
    </lineage>
</organism>
<dbReference type="Proteomes" id="UP000199659">
    <property type="component" value="Unassembled WGS sequence"/>
</dbReference>
<accession>A0A1I6L1G5</accession>
<comment type="catalytic activity">
    <reaction evidence="1">
        <text>Endohydrolysis of (1-&gt;4)-beta-D-glucosidic linkages in cellulose, lichenin and cereal beta-D-glucans.</text>
        <dbReference type="EC" id="3.2.1.4"/>
    </reaction>
</comment>
<dbReference type="RefSeq" id="WP_092562390.1">
    <property type="nucleotide sequence ID" value="NZ_FOYZ01000012.1"/>
</dbReference>
<evidence type="ECO:0000259" key="11">
    <source>
        <dbReference type="PROSITE" id="PS51173"/>
    </source>
</evidence>
<dbReference type="SUPFAM" id="SSF51445">
    <property type="entry name" value="(Trans)glycosidases"/>
    <property type="match status" value="1"/>
</dbReference>
<name>A0A1I6L1G5_9FIRM</name>